<keyword evidence="5" id="KW-1185">Reference proteome</keyword>
<dbReference type="RefSeq" id="WP_063239951.1">
    <property type="nucleotide sequence ID" value="NZ_CP069810.1"/>
</dbReference>
<dbReference type="Proteomes" id="UP000256862">
    <property type="component" value="Chromosome CO2235"/>
</dbReference>
<feature type="domain" description="Wadjet protein JetD C-terminal" evidence="1">
    <location>
        <begin position="212"/>
        <end position="390"/>
    </location>
</feature>
<gene>
    <name evidence="4" type="ORF">CO2235_10276</name>
    <name evidence="3" type="ORF">JTE92_12420</name>
</gene>
<dbReference type="OrthoDB" id="322908at2"/>
<dbReference type="Pfam" id="PF11795">
    <property type="entry name" value="DUF3322"/>
    <property type="match status" value="1"/>
</dbReference>
<feature type="domain" description="DUF3322" evidence="2">
    <location>
        <begin position="6"/>
        <end position="189"/>
    </location>
</feature>
<dbReference type="EMBL" id="CP069812">
    <property type="protein sequence ID" value="QRQ94316.1"/>
    <property type="molecule type" value="Genomic_DNA"/>
</dbReference>
<evidence type="ECO:0000259" key="1">
    <source>
        <dbReference type="Pfam" id="PF09983"/>
    </source>
</evidence>
<evidence type="ECO:0008006" key="6">
    <source>
        <dbReference type="Google" id="ProtNLM"/>
    </source>
</evidence>
<reference evidence="3 5" key="2">
    <citation type="submission" date="2021-02" db="EMBL/GenBank/DDBJ databases">
        <title>Complete Genome Sequence of Cupriavidus oxalaticus Strain Ox1, a Soil Oxalate-Degrading Species.</title>
        <authorList>
            <person name="Palmieri F."/>
            <person name="Udriet P."/>
            <person name="Deuasquier M."/>
            <person name="Beaudoing E."/>
            <person name="Johnson S.L."/>
            <person name="Davenport K.W."/>
            <person name="Chain P.S."/>
            <person name="Bindschedler S."/>
            <person name="Junier P."/>
        </authorList>
    </citation>
    <scope>NUCLEOTIDE SEQUENCE [LARGE SCALE GENOMIC DNA]</scope>
    <source>
        <strain evidence="3 5">Ox1</strain>
    </source>
</reference>
<protein>
    <recommendedName>
        <fullName evidence="6">DUF3322 and DUF2220 domain-containing protein</fullName>
    </recommendedName>
</protein>
<proteinExistence type="predicted"/>
<dbReference type="GeneID" id="303490337"/>
<dbReference type="Pfam" id="PF09983">
    <property type="entry name" value="JetD_C"/>
    <property type="match status" value="1"/>
</dbReference>
<dbReference type="InterPro" id="IPR024534">
    <property type="entry name" value="JetD_C"/>
</dbReference>
<evidence type="ECO:0000313" key="4">
    <source>
        <dbReference type="EMBL" id="SPC10891.1"/>
    </source>
</evidence>
<accession>A0A375FTQ4</accession>
<dbReference type="InterPro" id="IPR014544">
    <property type="entry name" value="UCP028408"/>
</dbReference>
<dbReference type="Proteomes" id="UP000623307">
    <property type="component" value="Chromosome 2"/>
</dbReference>
<evidence type="ECO:0000313" key="5">
    <source>
        <dbReference type="Proteomes" id="UP000623307"/>
    </source>
</evidence>
<dbReference type="InterPro" id="IPR024537">
    <property type="entry name" value="DUF3322"/>
</dbReference>
<evidence type="ECO:0000259" key="2">
    <source>
        <dbReference type="Pfam" id="PF11795"/>
    </source>
</evidence>
<evidence type="ECO:0000313" key="3">
    <source>
        <dbReference type="EMBL" id="QRQ94316.1"/>
    </source>
</evidence>
<sequence>MNWSRPADLRAQVQRLWDKGDILRALVSADPQDVLFPRRLTLRAPSSGELTERFEAARTWIGELRQLPHCRLEMREFRHRTFGANAMPCAAWIDTPQDAVALLGKRREVERFAAMAAATRAMQPLLLPWLTQRPLRALELHDAWERLLAIVGWLQRHPRPGVYLRQVDLPGVHTKFLEAHRGVLAELLDLALQPDAIAPQHSGIHQFTARYGFLDKPLRIRFRILDRNNRTLPGNAPTHDVTLDADSFAALEPGVSRVFITENETNFLAFPEVPAGLVIFGAGYGFSLLAGARWLSDCRLCYWGDIDTHGFAILSQLRGVFGHAESLLMDRETLMAFEAQWGLEDSQTLRELPGLSAAEQALYDDLRDNRIRKNLRLEQERIGFDWVRAAVGNIARD</sequence>
<dbReference type="AlphaFoldDB" id="A0A375FTQ4"/>
<dbReference type="PIRSF" id="PIRSF028408">
    <property type="entry name" value="UCP028408"/>
    <property type="match status" value="1"/>
</dbReference>
<dbReference type="EMBL" id="OGUS01000109">
    <property type="protein sequence ID" value="SPC10891.1"/>
    <property type="molecule type" value="Genomic_DNA"/>
</dbReference>
<organism evidence="4">
    <name type="scientific">Cupriavidus oxalaticus</name>
    <dbReference type="NCBI Taxonomy" id="96344"/>
    <lineage>
        <taxon>Bacteria</taxon>
        <taxon>Pseudomonadati</taxon>
        <taxon>Pseudomonadota</taxon>
        <taxon>Betaproteobacteria</taxon>
        <taxon>Burkholderiales</taxon>
        <taxon>Burkholderiaceae</taxon>
        <taxon>Cupriavidus</taxon>
    </lineage>
</organism>
<name>A0A375FTQ4_9BURK</name>
<reference evidence="4" key="1">
    <citation type="submission" date="2018-01" db="EMBL/GenBank/DDBJ databases">
        <authorList>
            <person name="Clerissi C."/>
        </authorList>
    </citation>
    <scope>NUCLEOTIDE SEQUENCE</scope>
    <source>
        <strain evidence="4">Cupriavidus oxalaticus LMG 2235</strain>
    </source>
</reference>